<protein>
    <submittedName>
        <fullName evidence="6">Methanogenesis marker 15 protein</fullName>
    </submittedName>
</protein>
<dbReference type="AlphaFoldDB" id="A0A520KIE5"/>
<dbReference type="SUPFAM" id="SSF53067">
    <property type="entry name" value="Actin-like ATPase domain"/>
    <property type="match status" value="1"/>
</dbReference>
<dbReference type="InterPro" id="IPR043129">
    <property type="entry name" value="ATPase_NBD"/>
</dbReference>
<dbReference type="InterPro" id="IPR002731">
    <property type="entry name" value="ATPase_BadF"/>
</dbReference>
<dbReference type="EMBL" id="RXIH01000001">
    <property type="protein sequence ID" value="RZN57870.1"/>
    <property type="molecule type" value="Genomic_DNA"/>
</dbReference>
<dbReference type="Gene3D" id="3.30.420.40">
    <property type="match status" value="2"/>
</dbReference>
<accession>A0A520KIE5</accession>
<evidence type="ECO:0000313" key="7">
    <source>
        <dbReference type="EMBL" id="TDA37978.1"/>
    </source>
</evidence>
<evidence type="ECO:0000256" key="4">
    <source>
        <dbReference type="ARBA" id="ARBA00023014"/>
    </source>
</evidence>
<evidence type="ECO:0000313" key="8">
    <source>
        <dbReference type="Proteomes" id="UP000316080"/>
    </source>
</evidence>
<evidence type="ECO:0000256" key="3">
    <source>
        <dbReference type="ARBA" id="ARBA00023004"/>
    </source>
</evidence>
<dbReference type="GO" id="GO:0046872">
    <property type="term" value="F:metal ion binding"/>
    <property type="evidence" value="ECO:0007669"/>
    <property type="project" value="UniProtKB-KW"/>
</dbReference>
<reference evidence="7 9" key="1">
    <citation type="journal article" date="2019" name="Nat. Microbiol.">
        <title>Expanding anaerobic alkane metabolism in the domain of Archaea.</title>
        <authorList>
            <person name="Wang Y."/>
            <person name="Wegener G."/>
            <person name="Hou J."/>
            <person name="Wang F."/>
            <person name="Xiao X."/>
        </authorList>
    </citation>
    <scope>NUCLEOTIDE SEQUENCE [LARGE SCALE GENOMIC DNA]</scope>
    <source>
        <strain evidence="7">WYZ-LMO11</strain>
    </source>
</reference>
<dbReference type="InterPro" id="IPR051805">
    <property type="entry name" value="Dehydratase_Activator_Redct"/>
</dbReference>
<dbReference type="PANTHER" id="PTHR32329">
    <property type="entry name" value="BIFUNCTIONAL PROTEIN [INCLUDES 2-HYDROXYACYL-COA DEHYDRATASE (N-TER) AND ITS ACTIVATOR DOMAIN (C_TERM)-RELATED"/>
    <property type="match status" value="1"/>
</dbReference>
<reference evidence="6 8" key="2">
    <citation type="journal article" date="2019" name="Nat. Microbiol.">
        <title>Wide diversity of methane and short-chain alkane metabolisms in uncultured archaea.</title>
        <authorList>
            <person name="Borrel G."/>
            <person name="Adam P.S."/>
            <person name="McKay L.J."/>
            <person name="Chen L.X."/>
            <person name="Sierra-Garcia I.N."/>
            <person name="Sieber C.M."/>
            <person name="Letourneur Q."/>
            <person name="Ghozlane A."/>
            <person name="Andersen G.L."/>
            <person name="Li W.J."/>
            <person name="Hallam S.J."/>
            <person name="Muyzer G."/>
            <person name="de Oliveira V.M."/>
            <person name="Inskeep W.P."/>
            <person name="Banfield J.F."/>
            <person name="Gribaldo S."/>
        </authorList>
    </citation>
    <scope>NUCLEOTIDE SEQUENCE [LARGE SCALE GENOMIC DNA]</scope>
    <source>
        <strain evidence="6">Verst-YHS</strain>
    </source>
</reference>
<dbReference type="NCBIfam" id="TIGR00241">
    <property type="entry name" value="CoA_E_activ"/>
    <property type="match status" value="1"/>
</dbReference>
<proteinExistence type="predicted"/>
<feature type="domain" description="ATPase BadF/BadG/BcrA/BcrD type" evidence="5">
    <location>
        <begin position="152"/>
        <end position="404"/>
    </location>
</feature>
<sequence length="416" mass="44626">MNRKVRIAQISCGTEYSGIQKEIEKAAELVGAKIIIPEIDISDIKTAEEEIGFHAVSNGLKVMMARAKAIVEGRVEADGVFLATCFRCAEGALTRSILRRYIQSKSKIPVVTYSFTERTKAGALLLRLEALVNTVSKKPLFARTKQEGLTAGIDSGSTTTKAVVMKDNEVIGIGWLPTTSVLESGKRALEMALQEANVTIDKLEGIGVTGYGRRILKEYYNAQLSMEEVSTCSKGALFLANKQKGDATVIDIGGMDNKAVTLYDSIPDSFTVGGVCAGASGRFLETSARRLGVSLEEFGELALKGDYRNVPMNAYCIVFGLQDLVAALAAGAKVEDVAAAACYSVAEQVFEQQLQEIDIRYPIIEVGSTALIKGLVKAMSDILKVEVIVPPKPNLIGAVGAALMVSGVKELEEKEQ</sequence>
<dbReference type="Pfam" id="PF01869">
    <property type="entry name" value="BcrAD_BadFG"/>
    <property type="match status" value="1"/>
</dbReference>
<gene>
    <name evidence="7" type="ORF">DSO09_05585</name>
    <name evidence="6" type="ORF">EF809_00220</name>
</gene>
<keyword evidence="3" id="KW-0408">Iron</keyword>
<dbReference type="InterPro" id="IPR017676">
    <property type="entry name" value="Methan_mark_15"/>
</dbReference>
<keyword evidence="2" id="KW-0479">Metal-binding</keyword>
<evidence type="ECO:0000256" key="2">
    <source>
        <dbReference type="ARBA" id="ARBA00022723"/>
    </source>
</evidence>
<dbReference type="PANTHER" id="PTHR32329:SF2">
    <property type="entry name" value="BIFUNCTIONAL PROTEIN [INCLUDES 2-HYDROXYACYL-COA DEHYDRATASE (N-TER) AND ITS ACTIVATOR DOMAIN (C_TERM)"/>
    <property type="match status" value="1"/>
</dbReference>
<evidence type="ECO:0000313" key="6">
    <source>
        <dbReference type="EMBL" id="RZN57870.1"/>
    </source>
</evidence>
<dbReference type="InterPro" id="IPR008275">
    <property type="entry name" value="CoA_E_activase_dom"/>
</dbReference>
<evidence type="ECO:0000259" key="5">
    <source>
        <dbReference type="Pfam" id="PF01869"/>
    </source>
</evidence>
<dbReference type="NCBIfam" id="TIGR03286">
    <property type="entry name" value="methan_mark_15"/>
    <property type="match status" value="1"/>
</dbReference>
<name>A0A520KIE5_9CREN</name>
<keyword evidence="4" id="KW-0411">Iron-sulfur</keyword>
<evidence type="ECO:0000313" key="9">
    <source>
        <dbReference type="Proteomes" id="UP000317265"/>
    </source>
</evidence>
<dbReference type="GO" id="GO:0051536">
    <property type="term" value="F:iron-sulfur cluster binding"/>
    <property type="evidence" value="ECO:0007669"/>
    <property type="project" value="UniProtKB-KW"/>
</dbReference>
<comment type="caution">
    <text evidence="6">The sequence shown here is derived from an EMBL/GenBank/DDBJ whole genome shotgun (WGS) entry which is preliminary data.</text>
</comment>
<dbReference type="Proteomes" id="UP000316080">
    <property type="component" value="Unassembled WGS sequence"/>
</dbReference>
<dbReference type="EMBL" id="QNVI01000061">
    <property type="protein sequence ID" value="TDA37978.1"/>
    <property type="molecule type" value="Genomic_DNA"/>
</dbReference>
<comment type="cofactor">
    <cofactor evidence="1">
        <name>[4Fe-4S] cluster</name>
        <dbReference type="ChEBI" id="CHEBI:49883"/>
    </cofactor>
</comment>
<evidence type="ECO:0000256" key="1">
    <source>
        <dbReference type="ARBA" id="ARBA00001966"/>
    </source>
</evidence>
<organism evidence="6 8">
    <name type="scientific">Thermoproteota archaeon</name>
    <dbReference type="NCBI Taxonomy" id="2056631"/>
    <lineage>
        <taxon>Archaea</taxon>
        <taxon>Thermoproteota</taxon>
    </lineage>
</organism>
<dbReference type="Proteomes" id="UP000317265">
    <property type="component" value="Unassembled WGS sequence"/>
</dbReference>